<reference evidence="2" key="1">
    <citation type="submission" date="2020-08" db="EMBL/GenBank/DDBJ databases">
        <title>Genome public.</title>
        <authorList>
            <person name="Liu C."/>
            <person name="Sun Q."/>
        </authorList>
    </citation>
    <scope>NUCLEOTIDE SEQUENCE</scope>
    <source>
        <strain evidence="2">NSJ-64</strain>
    </source>
</reference>
<dbReference type="Proteomes" id="UP000623678">
    <property type="component" value="Unassembled WGS sequence"/>
</dbReference>
<dbReference type="EMBL" id="JACRTD010000004">
    <property type="protein sequence ID" value="MBC8585320.1"/>
    <property type="molecule type" value="Genomic_DNA"/>
</dbReference>
<gene>
    <name evidence="2" type="ORF">H8705_06960</name>
</gene>
<organism evidence="2 3">
    <name type="scientific">Youxingia wuxianensis</name>
    <dbReference type="NCBI Taxonomy" id="2763678"/>
    <lineage>
        <taxon>Bacteria</taxon>
        <taxon>Bacillati</taxon>
        <taxon>Bacillota</taxon>
        <taxon>Clostridia</taxon>
        <taxon>Eubacteriales</taxon>
        <taxon>Oscillospiraceae</taxon>
        <taxon>Youxingia</taxon>
    </lineage>
</organism>
<proteinExistence type="predicted"/>
<evidence type="ECO:0000313" key="3">
    <source>
        <dbReference type="Proteomes" id="UP000623678"/>
    </source>
</evidence>
<feature type="region of interest" description="Disordered" evidence="1">
    <location>
        <begin position="119"/>
        <end position="141"/>
    </location>
</feature>
<accession>A0A926EMZ8</accession>
<dbReference type="AlphaFoldDB" id="A0A926EMZ8"/>
<evidence type="ECO:0000313" key="2">
    <source>
        <dbReference type="EMBL" id="MBC8585320.1"/>
    </source>
</evidence>
<protein>
    <submittedName>
        <fullName evidence="2">Uncharacterized protein</fullName>
    </submittedName>
</protein>
<name>A0A926EMZ8_9FIRM</name>
<comment type="caution">
    <text evidence="2">The sequence shown here is derived from an EMBL/GenBank/DDBJ whole genome shotgun (WGS) entry which is preliminary data.</text>
</comment>
<sequence length="141" mass="14934">MESCEQQGALLLLETGIQKKISSLRRRLFGEDTLLLAKALLLQIAFGEEGQLSFSKDAQLTGEVSCAGISEIRRPSSGGTQLKFCDRLRALELLVQLGQQQKTDVPSGFFAALSAAAGAQKSGDPAPPVIQETADGADENA</sequence>
<keyword evidence="3" id="KW-1185">Reference proteome</keyword>
<evidence type="ECO:0000256" key="1">
    <source>
        <dbReference type="SAM" id="MobiDB-lite"/>
    </source>
</evidence>